<dbReference type="EMBL" id="VHHP01000005">
    <property type="protein sequence ID" value="TPR53713.1"/>
    <property type="molecule type" value="Genomic_DNA"/>
</dbReference>
<sequence length="123" mass="14160">MNSKQKALYIFLLIITFGLISIYWRKKYQKKQVQSQLSIEQKLSFDYDSLITALGGIKNINNVSSTHKIIKVFFENRNAIKIEDIQKLDGMSGITFQSNSISIVLGNSAKYLEEKIKKDIDHE</sequence>
<organism evidence="6 7">
    <name type="scientific">Metamycoplasma neophronis</name>
    <dbReference type="NCBI Taxonomy" id="872983"/>
    <lineage>
        <taxon>Bacteria</taxon>
        <taxon>Bacillati</taxon>
        <taxon>Mycoplasmatota</taxon>
        <taxon>Mycoplasmoidales</taxon>
        <taxon>Metamycoplasmataceae</taxon>
        <taxon>Metamycoplasma</taxon>
    </lineage>
</organism>
<evidence type="ECO:0000313" key="6">
    <source>
        <dbReference type="EMBL" id="TPR53713.1"/>
    </source>
</evidence>
<keyword evidence="4" id="KW-1133">Transmembrane helix</keyword>
<keyword evidence="4" id="KW-0812">Transmembrane</keyword>
<protein>
    <submittedName>
        <fullName evidence="6">PTS glucose transporter subunit IIB</fullName>
    </submittedName>
</protein>
<evidence type="ECO:0000256" key="2">
    <source>
        <dbReference type="ARBA" id="ARBA00022683"/>
    </source>
</evidence>
<evidence type="ECO:0000256" key="4">
    <source>
        <dbReference type="SAM" id="Phobius"/>
    </source>
</evidence>
<dbReference type="InterPro" id="IPR001996">
    <property type="entry name" value="PTS_IIB_1"/>
</dbReference>
<feature type="transmembrane region" description="Helical" evidence="4">
    <location>
        <begin position="6"/>
        <end position="24"/>
    </location>
</feature>
<keyword evidence="1" id="KW-0808">Transferase</keyword>
<feature type="domain" description="PTS EIIB type-1" evidence="5">
    <location>
        <begin position="44"/>
        <end position="123"/>
    </location>
</feature>
<keyword evidence="6" id="KW-0813">Transport</keyword>
<comment type="caution">
    <text evidence="3">Lacks conserved residue(s) required for the propagation of feature annotation.</text>
</comment>
<evidence type="ECO:0000256" key="1">
    <source>
        <dbReference type="ARBA" id="ARBA00022679"/>
    </source>
</evidence>
<reference evidence="6" key="1">
    <citation type="submission" date="2019-06" db="EMBL/GenBank/DDBJ databases">
        <title>Mycoplasma neophronis type strain whole genome sequence.</title>
        <authorList>
            <person name="Spergser J."/>
        </authorList>
    </citation>
    <scope>NUCLEOTIDE SEQUENCE [LARGE SCALE GENOMIC DNA]</scope>
    <source>
        <strain evidence="6">DSM 24097</strain>
    </source>
</reference>
<keyword evidence="6" id="KW-0762">Sugar transport</keyword>
<dbReference type="PROSITE" id="PS51098">
    <property type="entry name" value="PTS_EIIB_TYPE_1"/>
    <property type="match status" value="1"/>
</dbReference>
<evidence type="ECO:0000259" key="5">
    <source>
        <dbReference type="PROSITE" id="PS51098"/>
    </source>
</evidence>
<dbReference type="Gene3D" id="3.30.1360.60">
    <property type="entry name" value="Glucose permease domain IIB"/>
    <property type="match status" value="1"/>
</dbReference>
<gene>
    <name evidence="6" type="ORF">FJR74_02320</name>
</gene>
<proteinExistence type="predicted"/>
<dbReference type="Proteomes" id="UP000316851">
    <property type="component" value="Unassembled WGS sequence"/>
</dbReference>
<keyword evidence="4" id="KW-0472">Membrane</keyword>
<comment type="caution">
    <text evidence="6">The sequence shown here is derived from an EMBL/GenBank/DDBJ whole genome shotgun (WGS) entry which is preliminary data.</text>
</comment>
<dbReference type="InterPro" id="IPR036878">
    <property type="entry name" value="Glu_permease_IIB"/>
</dbReference>
<evidence type="ECO:0000256" key="3">
    <source>
        <dbReference type="PROSITE-ProRule" id="PRU00421"/>
    </source>
</evidence>
<keyword evidence="7" id="KW-1185">Reference proteome</keyword>
<keyword evidence="2" id="KW-0598">Phosphotransferase system</keyword>
<name>A0ABY2Z0Q1_9BACT</name>
<dbReference type="SUPFAM" id="SSF55604">
    <property type="entry name" value="Glucose permease domain IIB"/>
    <property type="match status" value="1"/>
</dbReference>
<dbReference type="RefSeq" id="WP_140914938.1">
    <property type="nucleotide sequence ID" value="NZ_VHHP01000005.1"/>
</dbReference>
<evidence type="ECO:0000313" key="7">
    <source>
        <dbReference type="Proteomes" id="UP000316851"/>
    </source>
</evidence>
<accession>A0ABY2Z0Q1</accession>